<evidence type="ECO:0000256" key="2">
    <source>
        <dbReference type="ARBA" id="ARBA00022475"/>
    </source>
</evidence>
<dbReference type="EMBL" id="VRMG01000005">
    <property type="protein sequence ID" value="TXN31304.1"/>
    <property type="molecule type" value="Genomic_DNA"/>
</dbReference>
<feature type="transmembrane region" description="Helical" evidence="6">
    <location>
        <begin position="152"/>
        <end position="175"/>
    </location>
</feature>
<name>A0A5C8URV8_9MICO</name>
<dbReference type="GO" id="GO:0015171">
    <property type="term" value="F:amino acid transmembrane transporter activity"/>
    <property type="evidence" value="ECO:0007669"/>
    <property type="project" value="TreeGrafter"/>
</dbReference>
<keyword evidence="2" id="KW-1003">Cell membrane</keyword>
<proteinExistence type="predicted"/>
<keyword evidence="4 6" id="KW-1133">Transmembrane helix</keyword>
<gene>
    <name evidence="7" type="ORF">FVP33_06985</name>
</gene>
<feature type="transmembrane region" description="Helical" evidence="6">
    <location>
        <begin position="41"/>
        <end position="63"/>
    </location>
</feature>
<sequence>MVSPSHLVAFALLSIPLILLPGPAVLFVIGRSLSLGRIGGLLSVLGTSAGTFVAALAISLGIGPLLQESIVLFTVVKLLGAAYLVYLGIQAIRHRRERASAATSTVSRRSRGRILSEGFVVGVSNPKTIVFLIAVLPQFVDYSLGNVPVQMIVLGAIFVGIALASDSVWALAAGAARDWFGRSPRRVEHLSAAGGVMMIGIGTTLAFVGHGDAANP</sequence>
<dbReference type="AlphaFoldDB" id="A0A5C8URV8"/>
<evidence type="ECO:0000256" key="6">
    <source>
        <dbReference type="SAM" id="Phobius"/>
    </source>
</evidence>
<dbReference type="GO" id="GO:0005886">
    <property type="term" value="C:plasma membrane"/>
    <property type="evidence" value="ECO:0007669"/>
    <property type="project" value="UniProtKB-SubCell"/>
</dbReference>
<evidence type="ECO:0000256" key="4">
    <source>
        <dbReference type="ARBA" id="ARBA00022989"/>
    </source>
</evidence>
<evidence type="ECO:0000256" key="1">
    <source>
        <dbReference type="ARBA" id="ARBA00004651"/>
    </source>
</evidence>
<feature type="transmembrane region" description="Helical" evidence="6">
    <location>
        <begin position="187"/>
        <end position="208"/>
    </location>
</feature>
<evidence type="ECO:0000313" key="7">
    <source>
        <dbReference type="EMBL" id="TXN31304.1"/>
    </source>
</evidence>
<dbReference type="Proteomes" id="UP000321379">
    <property type="component" value="Unassembled WGS sequence"/>
</dbReference>
<reference evidence="7 8" key="1">
    <citation type="submission" date="2019-08" db="EMBL/GenBank/DDBJ databases">
        <title>Bacterial whole genome sequence for Glaciihabitans sp. CHu50b-6-2.</title>
        <authorList>
            <person name="Jin L."/>
        </authorList>
    </citation>
    <scope>NUCLEOTIDE SEQUENCE [LARGE SCALE GENOMIC DNA]</scope>
    <source>
        <strain evidence="7 8">CHu50b-6-2</strain>
    </source>
</reference>
<dbReference type="InterPro" id="IPR001123">
    <property type="entry name" value="LeuE-type"/>
</dbReference>
<dbReference type="PANTHER" id="PTHR30086">
    <property type="entry name" value="ARGININE EXPORTER PROTEIN ARGO"/>
    <property type="match status" value="1"/>
</dbReference>
<dbReference type="PANTHER" id="PTHR30086:SF20">
    <property type="entry name" value="ARGININE EXPORTER PROTEIN ARGO-RELATED"/>
    <property type="match status" value="1"/>
</dbReference>
<protein>
    <submittedName>
        <fullName evidence="7">LysE family translocator</fullName>
    </submittedName>
</protein>
<evidence type="ECO:0000313" key="8">
    <source>
        <dbReference type="Proteomes" id="UP000321379"/>
    </source>
</evidence>
<feature type="transmembrane region" description="Helical" evidence="6">
    <location>
        <begin position="118"/>
        <end position="140"/>
    </location>
</feature>
<evidence type="ECO:0000256" key="3">
    <source>
        <dbReference type="ARBA" id="ARBA00022692"/>
    </source>
</evidence>
<comment type="subcellular location">
    <subcellularLocation>
        <location evidence="1">Cell membrane</location>
        <topology evidence="1">Multi-pass membrane protein</topology>
    </subcellularLocation>
</comment>
<keyword evidence="5 6" id="KW-0472">Membrane</keyword>
<feature type="transmembrane region" description="Helical" evidence="6">
    <location>
        <begin position="69"/>
        <end position="89"/>
    </location>
</feature>
<dbReference type="PIRSF" id="PIRSF006324">
    <property type="entry name" value="LeuE"/>
    <property type="match status" value="1"/>
</dbReference>
<evidence type="ECO:0000256" key="5">
    <source>
        <dbReference type="ARBA" id="ARBA00023136"/>
    </source>
</evidence>
<dbReference type="Pfam" id="PF01810">
    <property type="entry name" value="LysE"/>
    <property type="match status" value="1"/>
</dbReference>
<comment type="caution">
    <text evidence="7">The sequence shown here is derived from an EMBL/GenBank/DDBJ whole genome shotgun (WGS) entry which is preliminary data.</text>
</comment>
<keyword evidence="8" id="KW-1185">Reference proteome</keyword>
<organism evidence="7 8">
    <name type="scientific">Lacisediminihabitans profunda</name>
    <dbReference type="NCBI Taxonomy" id="2594790"/>
    <lineage>
        <taxon>Bacteria</taxon>
        <taxon>Bacillati</taxon>
        <taxon>Actinomycetota</taxon>
        <taxon>Actinomycetes</taxon>
        <taxon>Micrococcales</taxon>
        <taxon>Microbacteriaceae</taxon>
        <taxon>Lacisediminihabitans</taxon>
    </lineage>
</organism>
<dbReference type="RefSeq" id="WP_147782890.1">
    <property type="nucleotide sequence ID" value="NZ_VRMG01000005.1"/>
</dbReference>
<feature type="transmembrane region" description="Helical" evidence="6">
    <location>
        <begin position="6"/>
        <end position="29"/>
    </location>
</feature>
<keyword evidence="3 6" id="KW-0812">Transmembrane</keyword>
<accession>A0A5C8URV8</accession>